<keyword evidence="2" id="KW-0119">Carbohydrate metabolism</keyword>
<keyword evidence="1" id="KW-0378">Hydrolase</keyword>
<dbReference type="GO" id="GO:0016798">
    <property type="term" value="F:hydrolase activity, acting on glycosyl bonds"/>
    <property type="evidence" value="ECO:0007669"/>
    <property type="project" value="UniProtKB-KW"/>
</dbReference>
<keyword evidence="1" id="KW-0326">Glycosidase</keyword>
<evidence type="ECO:0000259" key="3">
    <source>
        <dbReference type="PROSITE" id="PS50853"/>
    </source>
</evidence>
<proteinExistence type="predicted"/>
<dbReference type="InterPro" id="IPR036116">
    <property type="entry name" value="FN3_sf"/>
</dbReference>
<dbReference type="PROSITE" id="PS50853">
    <property type="entry name" value="FN3"/>
    <property type="match status" value="1"/>
</dbReference>
<name>A0A2U1TBH2_9MICO</name>
<evidence type="ECO:0000256" key="1">
    <source>
        <dbReference type="ARBA" id="ARBA00023295"/>
    </source>
</evidence>
<dbReference type="InterPro" id="IPR013783">
    <property type="entry name" value="Ig-like_fold"/>
</dbReference>
<feature type="domain" description="Fibronectin type-III" evidence="3">
    <location>
        <begin position="214"/>
        <end position="301"/>
    </location>
</feature>
<dbReference type="SUPFAM" id="SSF49265">
    <property type="entry name" value="Fibronectin type III"/>
    <property type="match status" value="1"/>
</dbReference>
<dbReference type="InterPro" id="IPR003961">
    <property type="entry name" value="FN3_dom"/>
</dbReference>
<reference evidence="5" key="1">
    <citation type="submission" date="2018-04" db="EMBL/GenBank/DDBJ databases">
        <authorList>
            <person name="Liu S."/>
            <person name="Wang Z."/>
            <person name="Li J."/>
        </authorList>
    </citation>
    <scope>NUCLEOTIDE SEQUENCE [LARGE SCALE GENOMIC DNA]</scope>
    <source>
        <strain evidence="5">622</strain>
    </source>
</reference>
<dbReference type="Proteomes" id="UP000244962">
    <property type="component" value="Unassembled WGS sequence"/>
</dbReference>
<dbReference type="Gene3D" id="2.60.40.10">
    <property type="entry name" value="Immunoglobulins"/>
    <property type="match status" value="1"/>
</dbReference>
<gene>
    <name evidence="4" type="ORF">DF223_11475</name>
</gene>
<evidence type="ECO:0000256" key="2">
    <source>
        <dbReference type="ARBA" id="ARBA00023326"/>
    </source>
</evidence>
<dbReference type="Pfam" id="PF00041">
    <property type="entry name" value="fn3"/>
    <property type="match status" value="1"/>
</dbReference>
<dbReference type="GO" id="GO:0000272">
    <property type="term" value="P:polysaccharide catabolic process"/>
    <property type="evidence" value="ECO:0007669"/>
    <property type="project" value="UniProtKB-KW"/>
</dbReference>
<dbReference type="AlphaFoldDB" id="A0A2U1TBH2"/>
<organism evidence="4 5">
    <name type="scientific">Mycetocola zhujimingii</name>
    <dbReference type="NCBI Taxonomy" id="2079792"/>
    <lineage>
        <taxon>Bacteria</taxon>
        <taxon>Bacillati</taxon>
        <taxon>Actinomycetota</taxon>
        <taxon>Actinomycetes</taxon>
        <taxon>Micrococcales</taxon>
        <taxon>Microbacteriaceae</taxon>
        <taxon>Mycetocola</taxon>
    </lineage>
</organism>
<keyword evidence="5" id="KW-1185">Reference proteome</keyword>
<accession>A0A2U1TBH2</accession>
<dbReference type="SMART" id="SM00060">
    <property type="entry name" value="FN3"/>
    <property type="match status" value="1"/>
</dbReference>
<evidence type="ECO:0000313" key="5">
    <source>
        <dbReference type="Proteomes" id="UP000244962"/>
    </source>
</evidence>
<keyword evidence="2" id="KW-0624">Polysaccharide degradation</keyword>
<sequence length="406" mass="41033">MPASAPARPSRLRRARSTKGTLSLLVCVAIVAVVTLLSTGSSAGTYASLSDTSASDLPAVSAGSITAASTFGIVPTVSYTSSVTEKVGNLMVSNNGTVGATYTTTLTRTGSAPLASAVRVVLWKSTAVAGCTTPVSPITGTWASLPVLTGTLSAGASQFYCIKTTLTSATGLTANSSVTATFTTVLAQSSWTSSASSAVTQTFVSSADTTKPTAPTALAATAKSATSVVLTWKAATDAIGVKEYLVYRGTTLVSTVASPTLTYTDNGTAPSTAYSYTVRAKDAAGNTSDASNVASVTTPQALRCASTGDPAGYYVNYTWNNTVKGDASVSKYLLYVNGSSTAAASVGNWETAIGVAPDPVHATAPSGSTVPVVLKQKLTNGQEVIIATGSVRLAVDQWGSKRIFCA</sequence>
<dbReference type="CDD" id="cd00063">
    <property type="entry name" value="FN3"/>
    <property type="match status" value="1"/>
</dbReference>
<dbReference type="EMBL" id="QEFB01000013">
    <property type="protein sequence ID" value="PWC06226.1"/>
    <property type="molecule type" value="Genomic_DNA"/>
</dbReference>
<comment type="caution">
    <text evidence="4">The sequence shown here is derived from an EMBL/GenBank/DDBJ whole genome shotgun (WGS) entry which is preliminary data.</text>
</comment>
<protein>
    <recommendedName>
        <fullName evidence="3">Fibronectin type-III domain-containing protein</fullName>
    </recommendedName>
</protein>
<evidence type="ECO:0000313" key="4">
    <source>
        <dbReference type="EMBL" id="PWC06226.1"/>
    </source>
</evidence>
<dbReference type="RefSeq" id="WP_108963268.1">
    <property type="nucleotide sequence ID" value="NZ_QEFB01000013.1"/>
</dbReference>